<comment type="caution">
    <text evidence="1">The sequence shown here is derived from an EMBL/GenBank/DDBJ whole genome shotgun (WGS) entry which is preliminary data.</text>
</comment>
<evidence type="ECO:0000313" key="2">
    <source>
        <dbReference type="Proteomes" id="UP000624325"/>
    </source>
</evidence>
<sequence>MTGYFAVFDTAAVDGYVDGIIRIGRMLAGASKNDQRVIVPVLCFADAHRRATPEQALMLDLLHAQPAVHITPVLGDDAVMVGGWSRRLGTFDATQAALEAATHRLPIVTDRREILTQILAKEWPIIDL</sequence>
<reference evidence="1 2" key="1">
    <citation type="submission" date="2021-01" db="EMBL/GenBank/DDBJ databases">
        <title>Whole genome shotgun sequence of Asanoa iriomotensis NBRC 100142.</title>
        <authorList>
            <person name="Komaki H."/>
            <person name="Tamura T."/>
        </authorList>
    </citation>
    <scope>NUCLEOTIDE SEQUENCE [LARGE SCALE GENOMIC DNA]</scope>
    <source>
        <strain evidence="1 2">NBRC 100142</strain>
    </source>
</reference>
<gene>
    <name evidence="1" type="ORF">Air01nite_50050</name>
</gene>
<organism evidence="1 2">
    <name type="scientific">Asanoa iriomotensis</name>
    <dbReference type="NCBI Taxonomy" id="234613"/>
    <lineage>
        <taxon>Bacteria</taxon>
        <taxon>Bacillati</taxon>
        <taxon>Actinomycetota</taxon>
        <taxon>Actinomycetes</taxon>
        <taxon>Micromonosporales</taxon>
        <taxon>Micromonosporaceae</taxon>
        <taxon>Asanoa</taxon>
    </lineage>
</organism>
<dbReference type="EMBL" id="BONC01000039">
    <property type="protein sequence ID" value="GIF58910.1"/>
    <property type="molecule type" value="Genomic_DNA"/>
</dbReference>
<evidence type="ECO:0008006" key="3">
    <source>
        <dbReference type="Google" id="ProtNLM"/>
    </source>
</evidence>
<dbReference type="RefSeq" id="WP_203705693.1">
    <property type="nucleotide sequence ID" value="NZ_BAAALU010000033.1"/>
</dbReference>
<accession>A0ABQ4C819</accession>
<dbReference type="Proteomes" id="UP000624325">
    <property type="component" value="Unassembled WGS sequence"/>
</dbReference>
<keyword evidence="2" id="KW-1185">Reference proteome</keyword>
<evidence type="ECO:0000313" key="1">
    <source>
        <dbReference type="EMBL" id="GIF58910.1"/>
    </source>
</evidence>
<protein>
    <recommendedName>
        <fullName evidence="3">PIN domain-containing protein</fullName>
    </recommendedName>
</protein>
<name>A0ABQ4C819_9ACTN</name>
<proteinExistence type="predicted"/>